<accession>A0A9K3K966</accession>
<feature type="compositionally biased region" description="Low complexity" evidence="1">
    <location>
        <begin position="36"/>
        <end position="67"/>
    </location>
</feature>
<keyword evidence="4" id="KW-1185">Reference proteome</keyword>
<evidence type="ECO:0000313" key="3">
    <source>
        <dbReference type="EMBL" id="KAG7357440.1"/>
    </source>
</evidence>
<evidence type="ECO:0000256" key="1">
    <source>
        <dbReference type="SAM" id="MobiDB-lite"/>
    </source>
</evidence>
<dbReference type="Proteomes" id="UP000693970">
    <property type="component" value="Unassembled WGS sequence"/>
</dbReference>
<organism evidence="2 4">
    <name type="scientific">Nitzschia inconspicua</name>
    <dbReference type="NCBI Taxonomy" id="303405"/>
    <lineage>
        <taxon>Eukaryota</taxon>
        <taxon>Sar</taxon>
        <taxon>Stramenopiles</taxon>
        <taxon>Ochrophyta</taxon>
        <taxon>Bacillariophyta</taxon>
        <taxon>Bacillariophyceae</taxon>
        <taxon>Bacillariophycidae</taxon>
        <taxon>Bacillariales</taxon>
        <taxon>Bacillariaceae</taxon>
        <taxon>Nitzschia</taxon>
    </lineage>
</organism>
<reference evidence="2" key="1">
    <citation type="journal article" date="2021" name="Sci. Rep.">
        <title>Diploid genomic architecture of Nitzschia inconspicua, an elite biomass production diatom.</title>
        <authorList>
            <person name="Oliver A."/>
            <person name="Podell S."/>
            <person name="Pinowska A."/>
            <person name="Traller J.C."/>
            <person name="Smith S.R."/>
            <person name="McClure R."/>
            <person name="Beliaev A."/>
            <person name="Bohutskyi P."/>
            <person name="Hill E.A."/>
            <person name="Rabines A."/>
            <person name="Zheng H."/>
            <person name="Allen L.Z."/>
            <person name="Kuo A."/>
            <person name="Grigoriev I.V."/>
            <person name="Allen A.E."/>
            <person name="Hazlebeck D."/>
            <person name="Allen E.E."/>
        </authorList>
    </citation>
    <scope>NUCLEOTIDE SEQUENCE</scope>
    <source>
        <strain evidence="2">Hildebrandi</strain>
    </source>
</reference>
<dbReference type="EMBL" id="JAGRRH010000015">
    <property type="protein sequence ID" value="KAG7357440.1"/>
    <property type="molecule type" value="Genomic_DNA"/>
</dbReference>
<sequence length="236" mass="27451">MSNVNFLLVPIHPIHRRWFNHHSTCRRYYLSTKGSYSSSAQSTTTKSTATTSSKRIQKQQQQQQQQRQRQEREDMAKEIPKWPAMASILVVPILFAAWNISDYVFGNRQIGINEKLRQDFQQQHSVKDLDEMPTKLYCVVRKTHGFTHCLTGVRIGDIVEVLEVGVGPQNAYNLCRLHPPPRSSSSNDEDNKNDDVSTVRYGWFPYRWLETLDHYNAMATKYSQREGMIHLPSHRS</sequence>
<protein>
    <submittedName>
        <fullName evidence="2">Uncharacterized protein</fullName>
    </submittedName>
</protein>
<dbReference type="EMBL" id="JAGRRH010000038">
    <property type="protein sequence ID" value="KAG7339246.1"/>
    <property type="molecule type" value="Genomic_DNA"/>
</dbReference>
<reference evidence="2" key="2">
    <citation type="submission" date="2021-04" db="EMBL/GenBank/DDBJ databases">
        <authorList>
            <person name="Podell S."/>
        </authorList>
    </citation>
    <scope>NUCLEOTIDE SEQUENCE</scope>
    <source>
        <strain evidence="2">Hildebrandi</strain>
    </source>
</reference>
<proteinExistence type="predicted"/>
<evidence type="ECO:0000313" key="2">
    <source>
        <dbReference type="EMBL" id="KAG7339246.1"/>
    </source>
</evidence>
<dbReference type="OrthoDB" id="54725at2759"/>
<name>A0A9K3K966_9STRA</name>
<evidence type="ECO:0000313" key="4">
    <source>
        <dbReference type="Proteomes" id="UP000693970"/>
    </source>
</evidence>
<gene>
    <name evidence="3" type="ORF">IV203_002128</name>
    <name evidence="2" type="ORF">IV203_002452</name>
</gene>
<dbReference type="AlphaFoldDB" id="A0A9K3K966"/>
<feature type="region of interest" description="Disordered" evidence="1">
    <location>
        <begin position="36"/>
        <end position="75"/>
    </location>
</feature>
<comment type="caution">
    <text evidence="2">The sequence shown here is derived from an EMBL/GenBank/DDBJ whole genome shotgun (WGS) entry which is preliminary data.</text>
</comment>